<dbReference type="Pfam" id="PF19055">
    <property type="entry name" value="ABC2_membrane_7"/>
    <property type="match status" value="1"/>
</dbReference>
<dbReference type="InterPro" id="IPR010929">
    <property type="entry name" value="PDR_CDR_ABC"/>
</dbReference>
<feature type="transmembrane region" description="Helical" evidence="12">
    <location>
        <begin position="1424"/>
        <end position="1442"/>
    </location>
</feature>
<feature type="transmembrane region" description="Helical" evidence="12">
    <location>
        <begin position="1161"/>
        <end position="1178"/>
    </location>
</feature>
<evidence type="ECO:0000256" key="5">
    <source>
        <dbReference type="ARBA" id="ARBA00022692"/>
    </source>
</evidence>
<dbReference type="GO" id="GO:0005886">
    <property type="term" value="C:plasma membrane"/>
    <property type="evidence" value="ECO:0007669"/>
    <property type="project" value="UniProtKB-SubCell"/>
</dbReference>
<dbReference type="EMBL" id="OOIP01000031">
    <property type="protein sequence ID" value="SPO41770.1"/>
    <property type="molecule type" value="Genomic_DNA"/>
</dbReference>
<keyword evidence="8 12" id="KW-1133">Transmembrane helix</keyword>
<dbReference type="PROSITE" id="PS50893">
    <property type="entry name" value="ABC_TRANSPORTER_2"/>
    <property type="match status" value="2"/>
</dbReference>
<reference evidence="14 15" key="1">
    <citation type="submission" date="2018-03" db="EMBL/GenBank/DDBJ databases">
        <authorList>
            <person name="Guldener U."/>
        </authorList>
    </citation>
    <scope>NUCLEOTIDE SEQUENCE [LARGE SCALE GENOMIC DNA]</scope>
    <source>
        <strain evidence="14 15">DAOM196992</strain>
    </source>
</reference>
<evidence type="ECO:0000256" key="2">
    <source>
        <dbReference type="ARBA" id="ARBA00006012"/>
    </source>
</evidence>
<gene>
    <name evidence="14" type="ORF">PSFLO_07252</name>
</gene>
<keyword evidence="10" id="KW-0325">Glycoprotein</keyword>
<feature type="compositionally biased region" description="Polar residues" evidence="11">
    <location>
        <begin position="429"/>
        <end position="441"/>
    </location>
</feature>
<dbReference type="Pfam" id="PF01061">
    <property type="entry name" value="ABC2_membrane"/>
    <property type="match status" value="2"/>
</dbReference>
<evidence type="ECO:0000313" key="15">
    <source>
        <dbReference type="Proteomes" id="UP000323386"/>
    </source>
</evidence>
<evidence type="ECO:0000256" key="1">
    <source>
        <dbReference type="ARBA" id="ARBA00004651"/>
    </source>
</evidence>
<dbReference type="CDD" id="cd03233">
    <property type="entry name" value="ABCG_PDR_domain1"/>
    <property type="match status" value="1"/>
</dbReference>
<comment type="subcellular location">
    <subcellularLocation>
        <location evidence="1">Cell membrane</location>
        <topology evidence="1">Multi-pass membrane protein</topology>
    </subcellularLocation>
</comment>
<dbReference type="InterPro" id="IPR034001">
    <property type="entry name" value="ABCG_PDR_1"/>
</dbReference>
<dbReference type="InterPro" id="IPR013525">
    <property type="entry name" value="ABC2_TM"/>
</dbReference>
<dbReference type="InterPro" id="IPR043926">
    <property type="entry name" value="ABCG_dom"/>
</dbReference>
<dbReference type="Proteomes" id="UP000323386">
    <property type="component" value="Unassembled WGS sequence"/>
</dbReference>
<dbReference type="CDD" id="cd03232">
    <property type="entry name" value="ABCG_PDR_domain2"/>
    <property type="match status" value="1"/>
</dbReference>
<evidence type="ECO:0000256" key="12">
    <source>
        <dbReference type="SAM" id="Phobius"/>
    </source>
</evidence>
<name>A0A5C3FBX5_9BASI</name>
<dbReference type="SMART" id="SM00382">
    <property type="entry name" value="AAA"/>
    <property type="match status" value="2"/>
</dbReference>
<dbReference type="GO" id="GO:0005524">
    <property type="term" value="F:ATP binding"/>
    <property type="evidence" value="ECO:0007669"/>
    <property type="project" value="UniProtKB-KW"/>
</dbReference>
<evidence type="ECO:0000259" key="13">
    <source>
        <dbReference type="PROSITE" id="PS50893"/>
    </source>
</evidence>
<organism evidence="14 15">
    <name type="scientific">Pseudozyma flocculosa</name>
    <dbReference type="NCBI Taxonomy" id="84751"/>
    <lineage>
        <taxon>Eukaryota</taxon>
        <taxon>Fungi</taxon>
        <taxon>Dikarya</taxon>
        <taxon>Basidiomycota</taxon>
        <taxon>Ustilaginomycotina</taxon>
        <taxon>Ustilaginomycetes</taxon>
        <taxon>Ustilaginales</taxon>
        <taxon>Ustilaginaceae</taxon>
        <taxon>Pseudozyma</taxon>
    </lineage>
</organism>
<dbReference type="GO" id="GO:0140359">
    <property type="term" value="F:ABC-type transporter activity"/>
    <property type="evidence" value="ECO:0007669"/>
    <property type="project" value="InterPro"/>
</dbReference>
<feature type="compositionally biased region" description="Polar residues" evidence="11">
    <location>
        <begin position="22"/>
        <end position="32"/>
    </location>
</feature>
<keyword evidence="4" id="KW-1003">Cell membrane</keyword>
<accession>A0A5C3FBX5</accession>
<keyword evidence="3" id="KW-0813">Transport</keyword>
<dbReference type="InterPro" id="IPR017871">
    <property type="entry name" value="ABC_transporter-like_CS"/>
</dbReference>
<evidence type="ECO:0000313" key="14">
    <source>
        <dbReference type="EMBL" id="SPO41770.1"/>
    </source>
</evidence>
<dbReference type="OrthoDB" id="245989at2759"/>
<feature type="transmembrane region" description="Helical" evidence="12">
    <location>
        <begin position="589"/>
        <end position="610"/>
    </location>
</feature>
<feature type="transmembrane region" description="Helical" evidence="12">
    <location>
        <begin position="1190"/>
        <end position="1211"/>
    </location>
</feature>
<evidence type="ECO:0000256" key="8">
    <source>
        <dbReference type="ARBA" id="ARBA00022989"/>
    </source>
</evidence>
<dbReference type="PANTHER" id="PTHR19241">
    <property type="entry name" value="ATP-BINDING CASSETTE TRANSPORTER"/>
    <property type="match status" value="1"/>
</dbReference>
<feature type="region of interest" description="Disordered" evidence="11">
    <location>
        <begin position="788"/>
        <end position="813"/>
    </location>
</feature>
<feature type="transmembrane region" description="Helical" evidence="12">
    <location>
        <begin position="550"/>
        <end position="583"/>
    </location>
</feature>
<dbReference type="SUPFAM" id="SSF52540">
    <property type="entry name" value="P-loop containing nucleoside triphosphate hydrolases"/>
    <property type="match status" value="2"/>
</dbReference>
<feature type="region of interest" description="Disordered" evidence="11">
    <location>
        <begin position="1"/>
        <end position="72"/>
    </location>
</feature>
<feature type="compositionally biased region" description="Basic and acidic residues" evidence="11">
    <location>
        <begin position="8"/>
        <end position="20"/>
    </location>
</feature>
<dbReference type="GO" id="GO:0016887">
    <property type="term" value="F:ATP hydrolysis activity"/>
    <property type="evidence" value="ECO:0007669"/>
    <property type="project" value="InterPro"/>
</dbReference>
<feature type="transmembrane region" description="Helical" evidence="12">
    <location>
        <begin position="1232"/>
        <end position="1258"/>
    </location>
</feature>
<dbReference type="PROSITE" id="PS00211">
    <property type="entry name" value="ABC_TRANSPORTER_1"/>
    <property type="match status" value="1"/>
</dbReference>
<keyword evidence="7" id="KW-0067">ATP-binding</keyword>
<evidence type="ECO:0000256" key="11">
    <source>
        <dbReference type="SAM" id="MobiDB-lite"/>
    </source>
</evidence>
<evidence type="ECO:0000256" key="6">
    <source>
        <dbReference type="ARBA" id="ARBA00022741"/>
    </source>
</evidence>
<evidence type="ECO:0000256" key="7">
    <source>
        <dbReference type="ARBA" id="ARBA00022840"/>
    </source>
</evidence>
<feature type="region of interest" description="Disordered" evidence="11">
    <location>
        <begin position="429"/>
        <end position="454"/>
    </location>
</feature>
<feature type="domain" description="ABC transporter" evidence="13">
    <location>
        <begin position="824"/>
        <end position="1067"/>
    </location>
</feature>
<proteinExistence type="inferred from homology"/>
<feature type="transmembrane region" description="Helical" evidence="12">
    <location>
        <begin position="1330"/>
        <end position="1350"/>
    </location>
</feature>
<evidence type="ECO:0000256" key="10">
    <source>
        <dbReference type="ARBA" id="ARBA00023180"/>
    </source>
</evidence>
<dbReference type="Gene3D" id="3.40.50.300">
    <property type="entry name" value="P-loop containing nucleotide triphosphate hydrolases"/>
    <property type="match status" value="2"/>
</dbReference>
<feature type="transmembrane region" description="Helical" evidence="12">
    <location>
        <begin position="1297"/>
        <end position="1318"/>
    </location>
</feature>
<feature type="domain" description="ABC transporter" evidence="13">
    <location>
        <begin position="118"/>
        <end position="372"/>
    </location>
</feature>
<keyword evidence="15" id="KW-1185">Reference proteome</keyword>
<dbReference type="Pfam" id="PF00005">
    <property type="entry name" value="ABC_tran"/>
    <property type="match status" value="2"/>
</dbReference>
<comment type="similarity">
    <text evidence="2">Belongs to the ABC transporter superfamily. ABCG family. PDR (TC 3.A.1.205) subfamily.</text>
</comment>
<dbReference type="InterPro" id="IPR034003">
    <property type="entry name" value="ABCG_PDR_2"/>
</dbReference>
<keyword evidence="9 12" id="KW-0472">Membrane</keyword>
<keyword evidence="5 12" id="KW-0812">Transmembrane</keyword>
<feature type="transmembrane region" description="Helical" evidence="12">
    <location>
        <begin position="1519"/>
        <end position="1539"/>
    </location>
</feature>
<feature type="transmembrane region" description="Helical" evidence="12">
    <location>
        <begin position="622"/>
        <end position="642"/>
    </location>
</feature>
<dbReference type="InterPro" id="IPR003439">
    <property type="entry name" value="ABC_transporter-like_ATP-bd"/>
</dbReference>
<dbReference type="FunFam" id="3.40.50.300:FF:000054">
    <property type="entry name" value="ABC multidrug transporter atrF"/>
    <property type="match status" value="1"/>
</dbReference>
<feature type="transmembrane region" description="Helical" evidence="12">
    <location>
        <begin position="736"/>
        <end position="755"/>
    </location>
</feature>
<dbReference type="FunFam" id="3.40.50.300:FF:001465">
    <property type="entry name" value="ABC multidrug transporter (Eurofung)"/>
    <property type="match status" value="1"/>
</dbReference>
<dbReference type="InterPro" id="IPR027417">
    <property type="entry name" value="P-loop_NTPase"/>
</dbReference>
<dbReference type="Pfam" id="PF06422">
    <property type="entry name" value="PDR_CDR"/>
    <property type="match status" value="1"/>
</dbReference>
<keyword evidence="6" id="KW-0547">Nucleotide-binding</keyword>
<evidence type="ECO:0000256" key="4">
    <source>
        <dbReference type="ARBA" id="ARBA00022475"/>
    </source>
</evidence>
<sequence>MSGNIPDPRADHGDGREELARTPTNSTSQSLPGQIRDHELATNTTPSSVHGHHATSEKATANSEKQGKWRKTQQLEELRDRYQDGASMVRRLGVTFDNLTVRGSNTGILYNETFLSQFKPGFLSKPAGGAKPAASQVILDRVHGCVKPGEMLLVLGRPDSGCTTLLSMLSNRRNGYGQIEGDVHFGSLDHQQAQEHRGIIMMNTEEEVFFPSLTVGQTMDFATRLKVAAKLPHGCQTAQEAAEMEKSFYLDALGISHTEQTKVGNEYVRGVSGGERKRVSIIECMAARASVYCWDNSTRGLDASTALEWTKAIRAMTDVLGLSTIVTLYQAGNGIFEQFDKVLVLDGGVEMFYGPREEAVPFMNSLGFFCDPAANKADFLTGVCVPTERKIIPGFENRFPRTPAQIRDAYEQSHIAAAMRSEYSYPLSQEAQENTQRTVQVRTEERDSSLPAHSPLTTPWTSQVMACVVRQYQILWGDKSTLIIKQAAALLQALVIGSLFYNAPDTSAGLFLKGGALFFAVLYNSMTAMSEVTDSFTGRPVMAKHRAFALFHPSALCIAQIAADIPIILFTITHFGIILYFMVGLESSAGAFFTFYAVVFSITMCITALFRAIGAGFSDFQAAAKISGLAMTVLIMYTGYMIHKPDMKHWFVWLYWIDPLAYAFESIMANEFRGKVIECVGHNIVPSGPGYEDRRFASCAGIGGAPRGNTSLTGEQYLHSLAYADGHLWRNFGIVWAWWVFLVAITVFFTCRWQLAGDGGRKLLVPRERQHLVHQRLKLNQDPEAAMTTAEKDAAAATSGAATEGGAAADNDLSSQLNRNTSIFTWKNLTYTVKTPGGDRILLDNVQGYVKPGMLGALMGSSGAGKTTLLDVLAQRKTDGTIQGSILVDGRPLSVSFQRSAGYCEQLDVHEAYATVREALEFSAILRQPRDVPRAEKLRYVDTIIDLLELHDLEHTLIGRVGSGLNVEQRKRVTIGVELVAKPSILIFLDEPTSGLDGQASYNTVRFLRKLADVGQAVLVTIHQPSAQLFAQFDSLLLLARGGKTVYFGDIGDNAATIKDYFGRNGAPCPEGVNPAEYMIDVVSGEASQGKDWNQVWLASEEHARVSARIDEMIAEAAAKPPGYTEDGYEFATSYWEQTKVVTRRMNISLYRNTDYLNNKVALHIFSALFVGFSFYQLGDGVGDQQLKLFAIFNFIFVAPGVIAQLQPLFIERRSIYEQREKKGKMYHWGPFVTALIVSEIPYLIICGLFYFFCYYYTVGFPTASKSAASVVFVMIFYEMLYTGIGQMIAAYAPNPVFASLVNPLFIGVMVSFCGVLVPYSQITAFWRYWIYYINPFSYLMGSLMAFTMWDSDVHCKPDELAYFNPPANQTCRQYLSGFLARDPAANLLNPDATSQCQVCSYTRGSDFLRTVNINAYGYGWRDAGIVVLFVCSSYALVYGMMKLRTKRSKKADMSSSTTTTATPRVLPTLVPQLPRKPSWISKTAPSPKLLHDSYRRVRRNVSRGLAAFPPLVCRHGRYLYSLSYTLLLFPLSLSIAAIDALHPGPR</sequence>
<evidence type="ECO:0000256" key="9">
    <source>
        <dbReference type="ARBA" id="ARBA00023136"/>
    </source>
</evidence>
<feature type="compositionally biased region" description="Low complexity" evidence="11">
    <location>
        <begin position="788"/>
        <end position="809"/>
    </location>
</feature>
<protein>
    <submittedName>
        <fullName evidence="14">Probable pleiotropic drug resistance proteins (PDR1-15), ABC superfamily</fullName>
    </submittedName>
</protein>
<evidence type="ECO:0000256" key="3">
    <source>
        <dbReference type="ARBA" id="ARBA00022448"/>
    </source>
</evidence>
<dbReference type="InterPro" id="IPR003593">
    <property type="entry name" value="AAA+_ATPase"/>
</dbReference>